<feature type="compositionally biased region" description="Basic and acidic residues" evidence="1">
    <location>
        <begin position="12"/>
        <end position="21"/>
    </location>
</feature>
<protein>
    <recommendedName>
        <fullName evidence="5">MULE transposase domain-containing protein</fullName>
    </recommendedName>
</protein>
<feature type="transmembrane region" description="Helical" evidence="2">
    <location>
        <begin position="236"/>
        <end position="255"/>
    </location>
</feature>
<name>A0AAV7I0N8_COTGL</name>
<feature type="transmembrane region" description="Helical" evidence="2">
    <location>
        <begin position="299"/>
        <end position="318"/>
    </location>
</feature>
<dbReference type="Proteomes" id="UP000826195">
    <property type="component" value="Unassembled WGS sequence"/>
</dbReference>
<evidence type="ECO:0000313" key="3">
    <source>
        <dbReference type="EMBL" id="KAH0540115.1"/>
    </source>
</evidence>
<keyword evidence="4" id="KW-1185">Reference proteome</keyword>
<dbReference type="AlphaFoldDB" id="A0AAV7I0N8"/>
<proteinExistence type="predicted"/>
<accession>A0AAV7I0N8</accession>
<comment type="caution">
    <text evidence="3">The sequence shown here is derived from an EMBL/GenBank/DDBJ whole genome shotgun (WGS) entry which is preliminary data.</text>
</comment>
<feature type="compositionally biased region" description="Basic residues" evidence="1">
    <location>
        <begin position="1"/>
        <end position="11"/>
    </location>
</feature>
<feature type="region of interest" description="Disordered" evidence="1">
    <location>
        <begin position="1"/>
        <end position="21"/>
    </location>
</feature>
<reference evidence="3 4" key="1">
    <citation type="journal article" date="2021" name="J. Hered.">
        <title>A chromosome-level genome assembly of the parasitoid wasp, Cotesia glomerata (Hymenoptera: Braconidae).</title>
        <authorList>
            <person name="Pinto B.J."/>
            <person name="Weis J.J."/>
            <person name="Gamble T."/>
            <person name="Ode P.J."/>
            <person name="Paul R."/>
            <person name="Zaspel J.M."/>
        </authorList>
    </citation>
    <scope>NUCLEOTIDE SEQUENCE [LARGE SCALE GENOMIC DNA]</scope>
    <source>
        <strain evidence="3">CgM1</strain>
    </source>
</reference>
<evidence type="ECO:0000256" key="1">
    <source>
        <dbReference type="SAM" id="MobiDB-lite"/>
    </source>
</evidence>
<dbReference type="EMBL" id="JAHXZJ010002609">
    <property type="protein sequence ID" value="KAH0540115.1"/>
    <property type="molecule type" value="Genomic_DNA"/>
</dbReference>
<evidence type="ECO:0000256" key="2">
    <source>
        <dbReference type="SAM" id="Phobius"/>
    </source>
</evidence>
<keyword evidence="2" id="KW-0812">Transmembrane</keyword>
<organism evidence="3 4">
    <name type="scientific">Cotesia glomerata</name>
    <name type="common">Lepidopteran parasitic wasp</name>
    <name type="synonym">Apanteles glomeratus</name>
    <dbReference type="NCBI Taxonomy" id="32391"/>
    <lineage>
        <taxon>Eukaryota</taxon>
        <taxon>Metazoa</taxon>
        <taxon>Ecdysozoa</taxon>
        <taxon>Arthropoda</taxon>
        <taxon>Hexapoda</taxon>
        <taxon>Insecta</taxon>
        <taxon>Pterygota</taxon>
        <taxon>Neoptera</taxon>
        <taxon>Endopterygota</taxon>
        <taxon>Hymenoptera</taxon>
        <taxon>Apocrita</taxon>
        <taxon>Ichneumonoidea</taxon>
        <taxon>Braconidae</taxon>
        <taxon>Microgastrinae</taxon>
        <taxon>Cotesia</taxon>
    </lineage>
</organism>
<keyword evidence="2" id="KW-1133">Transmembrane helix</keyword>
<keyword evidence="2" id="KW-0472">Membrane</keyword>
<gene>
    <name evidence="3" type="ORF">KQX54_013004</name>
</gene>
<sequence length="326" mass="37253">MAGNGKKKKEKRQVDRETKDKLKSLFAGNGEERVIDGFPFNISSYTYRDNLPIALLECKHRRRPGDGQIKCNAKSTFGLDGKFGPIKNEHNHRVTETLKAERAFHNKLRKASSASGDDLNKVFATVRRSHDDIPPVAFCNKRCTMRRSRSKVQPPHPKNLSHYAEILNSDLWNNYFQYKYGKIDTEQVGSGRDLSIVFYDSESIKKLLLLSEKGKVEFCVDATFNILPARIKTRQFLIVMMYIGNHAIPFMYALMTSKSTTAYKKIFDFLCTTFPSIKELDPTIHLDFELASRNALKDIIIPTSTIVPLFVPFYANMVRLPKSAKD</sequence>
<evidence type="ECO:0008006" key="5">
    <source>
        <dbReference type="Google" id="ProtNLM"/>
    </source>
</evidence>
<evidence type="ECO:0000313" key="4">
    <source>
        <dbReference type="Proteomes" id="UP000826195"/>
    </source>
</evidence>